<dbReference type="Proteomes" id="UP001500390">
    <property type="component" value="Unassembled WGS sequence"/>
</dbReference>
<name>A0ABP8JSX3_9MICO</name>
<evidence type="ECO:0000256" key="1">
    <source>
        <dbReference type="SAM" id="SignalP"/>
    </source>
</evidence>
<gene>
    <name evidence="3" type="ORF">GCM10023153_17710</name>
</gene>
<evidence type="ECO:0000313" key="3">
    <source>
        <dbReference type="EMBL" id="GAA4395583.1"/>
    </source>
</evidence>
<proteinExistence type="predicted"/>
<keyword evidence="4" id="KW-1185">Reference proteome</keyword>
<dbReference type="SUPFAM" id="SSF52266">
    <property type="entry name" value="SGNH hydrolase"/>
    <property type="match status" value="1"/>
</dbReference>
<dbReference type="PANTHER" id="PTHR30383">
    <property type="entry name" value="THIOESTERASE 1/PROTEASE 1/LYSOPHOSPHOLIPASE L1"/>
    <property type="match status" value="1"/>
</dbReference>
<dbReference type="Pfam" id="PF13472">
    <property type="entry name" value="Lipase_GDSL_2"/>
    <property type="match status" value="1"/>
</dbReference>
<reference evidence="4" key="1">
    <citation type="journal article" date="2019" name="Int. J. Syst. Evol. Microbiol.">
        <title>The Global Catalogue of Microorganisms (GCM) 10K type strain sequencing project: providing services to taxonomists for standard genome sequencing and annotation.</title>
        <authorList>
            <consortium name="The Broad Institute Genomics Platform"/>
            <consortium name="The Broad Institute Genome Sequencing Center for Infectious Disease"/>
            <person name="Wu L."/>
            <person name="Ma J."/>
        </authorList>
    </citation>
    <scope>NUCLEOTIDE SEQUENCE [LARGE SCALE GENOMIC DNA]</scope>
    <source>
        <strain evidence="4">JCM 17738</strain>
    </source>
</reference>
<protein>
    <recommendedName>
        <fullName evidence="2">SGNH hydrolase-type esterase domain-containing protein</fullName>
    </recommendedName>
</protein>
<evidence type="ECO:0000259" key="2">
    <source>
        <dbReference type="Pfam" id="PF13472"/>
    </source>
</evidence>
<accession>A0ABP8JSX3</accession>
<evidence type="ECO:0000313" key="4">
    <source>
        <dbReference type="Proteomes" id="UP001500390"/>
    </source>
</evidence>
<organism evidence="3 4">
    <name type="scientific">Ornithinibacter aureus</name>
    <dbReference type="NCBI Taxonomy" id="622664"/>
    <lineage>
        <taxon>Bacteria</taxon>
        <taxon>Bacillati</taxon>
        <taxon>Actinomycetota</taxon>
        <taxon>Actinomycetes</taxon>
        <taxon>Micrococcales</taxon>
        <taxon>Intrasporangiaceae</taxon>
        <taxon>Ornithinibacter</taxon>
    </lineage>
</organism>
<comment type="caution">
    <text evidence="3">The sequence shown here is derived from an EMBL/GenBank/DDBJ whole genome shotgun (WGS) entry which is preliminary data.</text>
</comment>
<dbReference type="Gene3D" id="3.40.50.1110">
    <property type="entry name" value="SGNH hydrolase"/>
    <property type="match status" value="1"/>
</dbReference>
<dbReference type="InterPro" id="IPR013830">
    <property type="entry name" value="SGNH_hydro"/>
</dbReference>
<feature type="chain" id="PRO_5046493128" description="SGNH hydrolase-type esterase domain-containing protein" evidence="1">
    <location>
        <begin position="34"/>
        <end position="317"/>
    </location>
</feature>
<dbReference type="EMBL" id="BAABFX010000026">
    <property type="protein sequence ID" value="GAA4395583.1"/>
    <property type="molecule type" value="Genomic_DNA"/>
</dbReference>
<sequence>MRSFTTDEDPMTRSTLPFLAVASALVLALSACAADAEVAAPSTPAAPRASSSPSPTPADAAPERLYVALGDSLAAGYQPGGTELRDTAYPALTANRLKAAGASLEVENLGCSGETTTSLIEGGKCTFDEGSQLEQAEAVLAERKGQVALVTIDIGGNDLLACVRGGAAIDAACVDKGVDTVEKNLPTILERLRSAAGPDVPVLVLGYYNPWVAAQTLDQPVAGVEEAAQGYADLSDAIEAAAEGAGATFVSLDEAFATNDSTPTEIGGRTIPENAARVCTLTNLCTARDIHFSDEGAATVARVLADAATTAGVGAES</sequence>
<keyword evidence="1" id="KW-0732">Signal</keyword>
<dbReference type="PANTHER" id="PTHR30383:SF5">
    <property type="entry name" value="SGNH HYDROLASE-TYPE ESTERASE DOMAIN-CONTAINING PROTEIN"/>
    <property type="match status" value="1"/>
</dbReference>
<feature type="signal peptide" evidence="1">
    <location>
        <begin position="1"/>
        <end position="33"/>
    </location>
</feature>
<feature type="domain" description="SGNH hydrolase-type esterase" evidence="2">
    <location>
        <begin position="68"/>
        <end position="297"/>
    </location>
</feature>
<dbReference type="InterPro" id="IPR036514">
    <property type="entry name" value="SGNH_hydro_sf"/>
</dbReference>
<dbReference type="InterPro" id="IPR051532">
    <property type="entry name" value="Ester_Hydrolysis_Enzymes"/>
</dbReference>
<dbReference type="PROSITE" id="PS51257">
    <property type="entry name" value="PROKAR_LIPOPROTEIN"/>
    <property type="match status" value="1"/>
</dbReference>